<evidence type="ECO:0000256" key="1">
    <source>
        <dbReference type="PROSITE-ProRule" id="PRU00464"/>
    </source>
</evidence>
<evidence type="ECO:0000259" key="3">
    <source>
        <dbReference type="PROSITE" id="PS51084"/>
    </source>
</evidence>
<accession>A0ABW7XH39</accession>
<dbReference type="GO" id="GO:0032259">
    <property type="term" value="P:methylation"/>
    <property type="evidence" value="ECO:0007669"/>
    <property type="project" value="UniProtKB-KW"/>
</dbReference>
<dbReference type="GO" id="GO:0008168">
    <property type="term" value="F:methyltransferase activity"/>
    <property type="evidence" value="ECO:0007669"/>
    <property type="project" value="UniProtKB-KW"/>
</dbReference>
<keyword evidence="5" id="KW-1185">Reference proteome</keyword>
<protein>
    <submittedName>
        <fullName evidence="4">HIT family protein</fullName>
        <ecNumber evidence="4">2.1.1.-</ecNumber>
    </submittedName>
</protein>
<feature type="transmembrane region" description="Helical" evidence="2">
    <location>
        <begin position="283"/>
        <end position="305"/>
    </location>
</feature>
<evidence type="ECO:0000313" key="5">
    <source>
        <dbReference type="Proteomes" id="UP001611580"/>
    </source>
</evidence>
<dbReference type="InterPro" id="IPR011146">
    <property type="entry name" value="HIT-like"/>
</dbReference>
<evidence type="ECO:0000313" key="4">
    <source>
        <dbReference type="EMBL" id="MFI2486822.1"/>
    </source>
</evidence>
<dbReference type="SUPFAM" id="SSF54197">
    <property type="entry name" value="HIT-like"/>
    <property type="match status" value="1"/>
</dbReference>
<comment type="caution">
    <text evidence="4">The sequence shown here is derived from an EMBL/GenBank/DDBJ whole genome shotgun (WGS) entry which is preliminary data.</text>
</comment>
<dbReference type="Proteomes" id="UP001611580">
    <property type="component" value="Unassembled WGS sequence"/>
</dbReference>
<feature type="transmembrane region" description="Helical" evidence="2">
    <location>
        <begin position="200"/>
        <end position="219"/>
    </location>
</feature>
<feature type="domain" description="HIT" evidence="3">
    <location>
        <begin position="11"/>
        <end position="119"/>
    </location>
</feature>
<evidence type="ECO:0000256" key="2">
    <source>
        <dbReference type="SAM" id="Phobius"/>
    </source>
</evidence>
<name>A0ABW7XH39_9MICO</name>
<dbReference type="EMBL" id="JBIRYI010000004">
    <property type="protein sequence ID" value="MFI2486822.1"/>
    <property type="molecule type" value="Genomic_DNA"/>
</dbReference>
<dbReference type="InterPro" id="IPR039384">
    <property type="entry name" value="HINT"/>
</dbReference>
<dbReference type="RefSeq" id="WP_397403051.1">
    <property type="nucleotide sequence ID" value="NZ_JBIRYI010000004.1"/>
</dbReference>
<dbReference type="InterPro" id="IPR036265">
    <property type="entry name" value="HIT-like_sf"/>
</dbReference>
<feature type="short sequence motif" description="Histidine triad motif" evidence="1">
    <location>
        <begin position="104"/>
        <end position="108"/>
    </location>
</feature>
<proteinExistence type="predicted"/>
<dbReference type="CDD" id="cd01277">
    <property type="entry name" value="HINT_subgroup"/>
    <property type="match status" value="1"/>
</dbReference>
<dbReference type="EC" id="2.1.1.-" evidence="4"/>
<keyword evidence="4" id="KW-0808">Transferase</keyword>
<organism evidence="4 5">
    <name type="scientific">Promicromonospora kroppenstedtii</name>
    <dbReference type="NCBI Taxonomy" id="440482"/>
    <lineage>
        <taxon>Bacteria</taxon>
        <taxon>Bacillati</taxon>
        <taxon>Actinomycetota</taxon>
        <taxon>Actinomycetes</taxon>
        <taxon>Micrococcales</taxon>
        <taxon>Promicromonosporaceae</taxon>
        <taxon>Promicromonospora</taxon>
    </lineage>
</organism>
<keyword evidence="2" id="KW-1133">Transmembrane helix</keyword>
<dbReference type="Gene3D" id="3.30.428.10">
    <property type="entry name" value="HIT-like"/>
    <property type="match status" value="1"/>
</dbReference>
<keyword evidence="2" id="KW-0472">Membrane</keyword>
<reference evidence="4 5" key="1">
    <citation type="submission" date="2024-10" db="EMBL/GenBank/DDBJ databases">
        <title>The Natural Products Discovery Center: Release of the First 8490 Sequenced Strains for Exploring Actinobacteria Biosynthetic Diversity.</title>
        <authorList>
            <person name="Kalkreuter E."/>
            <person name="Kautsar S.A."/>
            <person name="Yang D."/>
            <person name="Bader C.D."/>
            <person name="Teijaro C.N."/>
            <person name="Fluegel L."/>
            <person name="Davis C.M."/>
            <person name="Simpson J.R."/>
            <person name="Lauterbach L."/>
            <person name="Steele A.D."/>
            <person name="Gui C."/>
            <person name="Meng S."/>
            <person name="Li G."/>
            <person name="Viehrig K."/>
            <person name="Ye F."/>
            <person name="Su P."/>
            <person name="Kiefer A.F."/>
            <person name="Nichols A."/>
            <person name="Cepeda A.J."/>
            <person name="Yan W."/>
            <person name="Fan B."/>
            <person name="Jiang Y."/>
            <person name="Adhikari A."/>
            <person name="Zheng C.-J."/>
            <person name="Schuster L."/>
            <person name="Cowan T.M."/>
            <person name="Smanski M.J."/>
            <person name="Chevrette M.G."/>
            <person name="De Carvalho L.P.S."/>
            <person name="Shen B."/>
        </authorList>
    </citation>
    <scope>NUCLEOTIDE SEQUENCE [LARGE SCALE GENOMIC DNA]</scope>
    <source>
        <strain evidence="4 5">NPDC019481</strain>
    </source>
</reference>
<dbReference type="InterPro" id="IPR001310">
    <property type="entry name" value="Histidine_triad_HIT"/>
</dbReference>
<sequence>MPTLTTSDRCSFCRIVRGDDPDARVIYEDERVVAFFPTEPAIVGHVLVVPRRHVPDIWTLDESEAAYLGRVCARLAGVVRRVLRPEGLNVIQSNGAAATQTVFHLHVHLVPRRAGDAMGRIWPVGTSYSEVEKDEAWALLRAACQTGVAVGDGPSGEDRRKHLELVQAVVTRMAGASANVKTWLLPVVTALYGFGVTERSAGLALLGLATVLLLMYIDANYLRVEREYRQLYDAVARNAEPIRAFSLDPSSVAAPTPRSGSRPGRLSAARRAWMPGWSVWKSWSILPFYGVLALIGVVIAISGVWRG</sequence>
<keyword evidence="2" id="KW-0812">Transmembrane</keyword>
<dbReference type="Pfam" id="PF01230">
    <property type="entry name" value="HIT"/>
    <property type="match status" value="1"/>
</dbReference>
<keyword evidence="4" id="KW-0489">Methyltransferase</keyword>
<gene>
    <name evidence="4" type="ORF">ACH47X_07930</name>
</gene>
<dbReference type="PANTHER" id="PTHR46648">
    <property type="entry name" value="HIT FAMILY PROTEIN 1"/>
    <property type="match status" value="1"/>
</dbReference>
<dbReference type="PROSITE" id="PS51084">
    <property type="entry name" value="HIT_2"/>
    <property type="match status" value="1"/>
</dbReference>
<dbReference type="PANTHER" id="PTHR46648:SF1">
    <property type="entry name" value="ADENOSINE 5'-MONOPHOSPHORAMIDASE HNT1"/>
    <property type="match status" value="1"/>
</dbReference>